<feature type="compositionally biased region" description="Basic and acidic residues" evidence="4">
    <location>
        <begin position="331"/>
        <end position="344"/>
    </location>
</feature>
<evidence type="ECO:0000256" key="3">
    <source>
        <dbReference type="ARBA" id="ARBA00023163"/>
    </source>
</evidence>
<dbReference type="SUPFAM" id="SSF46689">
    <property type="entry name" value="Homeodomain-like"/>
    <property type="match status" value="1"/>
</dbReference>
<evidence type="ECO:0000256" key="2">
    <source>
        <dbReference type="ARBA" id="ARBA00023125"/>
    </source>
</evidence>
<dbReference type="GO" id="GO:0005829">
    <property type="term" value="C:cytosol"/>
    <property type="evidence" value="ECO:0007669"/>
    <property type="project" value="TreeGrafter"/>
</dbReference>
<dbReference type="InterPro" id="IPR018060">
    <property type="entry name" value="HTH_AraC"/>
</dbReference>
<dbReference type="KEGG" id="saga:M5M_14490"/>
<dbReference type="PROSITE" id="PS01124">
    <property type="entry name" value="HTH_ARAC_FAMILY_2"/>
    <property type="match status" value="1"/>
</dbReference>
<dbReference type="AlphaFoldDB" id="K4KLI9"/>
<evidence type="ECO:0000256" key="1">
    <source>
        <dbReference type="ARBA" id="ARBA00023015"/>
    </source>
</evidence>
<evidence type="ECO:0000256" key="4">
    <source>
        <dbReference type="SAM" id="MobiDB-lite"/>
    </source>
</evidence>
<name>K4KLI9_SIMAS</name>
<keyword evidence="3" id="KW-0804">Transcription</keyword>
<organism evidence="6 7">
    <name type="scientific">Simiduia agarivorans (strain DSM 21679 / JCM 13881 / BCRC 17597 / SA1)</name>
    <dbReference type="NCBI Taxonomy" id="1117647"/>
    <lineage>
        <taxon>Bacteria</taxon>
        <taxon>Pseudomonadati</taxon>
        <taxon>Pseudomonadota</taxon>
        <taxon>Gammaproteobacteria</taxon>
        <taxon>Cellvibrionales</taxon>
        <taxon>Cellvibrionaceae</taxon>
        <taxon>Simiduia</taxon>
    </lineage>
</organism>
<reference evidence="6 7" key="1">
    <citation type="journal article" date="2013" name="Genome Announc.">
        <title>Complete genome sequence of Simiduia agarivorans SA1(T), a marine bacterium able to degrade a variety of polysaccharides.</title>
        <authorList>
            <person name="Lin S.Y."/>
            <person name="Shieh W.Y."/>
            <person name="Chen J.S."/>
            <person name="Tang S.L."/>
        </authorList>
    </citation>
    <scope>NUCLEOTIDE SEQUENCE [LARGE SCALE GENOMIC DNA]</scope>
    <source>
        <strain evidence="7">DSM 21679 / JCM 13881 / BCRC 17597 / SA1</strain>
    </source>
</reference>
<keyword evidence="2" id="KW-0238">DNA-binding</keyword>
<dbReference type="eggNOG" id="COG2207">
    <property type="taxonomic scope" value="Bacteria"/>
</dbReference>
<dbReference type="Pfam" id="PF12833">
    <property type="entry name" value="HTH_18"/>
    <property type="match status" value="1"/>
</dbReference>
<evidence type="ECO:0000259" key="5">
    <source>
        <dbReference type="PROSITE" id="PS01124"/>
    </source>
</evidence>
<dbReference type="GO" id="GO:0000976">
    <property type="term" value="F:transcription cis-regulatory region binding"/>
    <property type="evidence" value="ECO:0007669"/>
    <property type="project" value="TreeGrafter"/>
</dbReference>
<keyword evidence="7" id="KW-1185">Reference proteome</keyword>
<gene>
    <name evidence="6" type="ordered locus">M5M_14490</name>
</gene>
<dbReference type="PANTHER" id="PTHR47894">
    <property type="entry name" value="HTH-TYPE TRANSCRIPTIONAL REGULATOR GADX"/>
    <property type="match status" value="1"/>
</dbReference>
<feature type="region of interest" description="Disordered" evidence="4">
    <location>
        <begin position="316"/>
        <end position="344"/>
    </location>
</feature>
<feature type="domain" description="HTH araC/xylS-type" evidence="5">
    <location>
        <begin position="229"/>
        <end position="326"/>
    </location>
</feature>
<evidence type="ECO:0000313" key="7">
    <source>
        <dbReference type="Proteomes" id="UP000000466"/>
    </source>
</evidence>
<accession>K4KLI9</accession>
<sequence>MTASLPTSYLRLLLQATGANDARTRALVAACGLETHPTQAPLESQWPLLEHLLAQYPEPRLGWQLGLQMQLALHGQLGTAFYSAADLGSALQLLERYLPVRAPVFSLSINKHASGWWLQLEPRLPLKCLSRFLTHTTTAALCSAISSYTGAAFDGEIQLPQFEPSDSPDLFHPYADRIRLGSSVARLFLNNTLLTRPSLMSDAAQHALALALCEQALQSQGQSADALPHILMQWFSETPGQRWTQDQAATHLHMSSRTLNRRLRAIGTSFHHLQTTYLHRCACQLLNNPQLSVDAIALQLGFHDGASFRRSFKRWQGTTPSGYRAQNTPPDARRGPSQGDKKAG</sequence>
<dbReference type="OrthoDB" id="5582699at2"/>
<dbReference type="STRING" id="1117647.M5M_14490"/>
<dbReference type="Gene3D" id="1.10.10.60">
    <property type="entry name" value="Homeodomain-like"/>
    <property type="match status" value="1"/>
</dbReference>
<proteinExistence type="predicted"/>
<dbReference type="Pfam" id="PF12625">
    <property type="entry name" value="Arabinose_bd"/>
    <property type="match status" value="1"/>
</dbReference>
<dbReference type="Proteomes" id="UP000000466">
    <property type="component" value="Chromosome"/>
</dbReference>
<feature type="compositionally biased region" description="Polar residues" evidence="4">
    <location>
        <begin position="316"/>
        <end position="329"/>
    </location>
</feature>
<dbReference type="HOGENOM" id="CLU_047522_3_0_6"/>
<dbReference type="EMBL" id="CP003746">
    <property type="protein sequence ID" value="AFV00035.1"/>
    <property type="molecule type" value="Genomic_DNA"/>
</dbReference>
<protein>
    <submittedName>
        <fullName evidence="6">AraC family transcriptional regulator</fullName>
    </submittedName>
</protein>
<dbReference type="InterPro" id="IPR009057">
    <property type="entry name" value="Homeodomain-like_sf"/>
</dbReference>
<dbReference type="SMART" id="SM00342">
    <property type="entry name" value="HTH_ARAC"/>
    <property type="match status" value="1"/>
</dbReference>
<dbReference type="GO" id="GO:0003700">
    <property type="term" value="F:DNA-binding transcription factor activity"/>
    <property type="evidence" value="ECO:0007669"/>
    <property type="project" value="InterPro"/>
</dbReference>
<dbReference type="PANTHER" id="PTHR47894:SF1">
    <property type="entry name" value="HTH-TYPE TRANSCRIPTIONAL REGULATOR VQSM"/>
    <property type="match status" value="1"/>
</dbReference>
<evidence type="ECO:0000313" key="6">
    <source>
        <dbReference type="EMBL" id="AFV00035.1"/>
    </source>
</evidence>
<dbReference type="RefSeq" id="WP_015048187.1">
    <property type="nucleotide sequence ID" value="NC_018868.3"/>
</dbReference>
<keyword evidence="1" id="KW-0805">Transcription regulation</keyword>
<dbReference type="InterPro" id="IPR032687">
    <property type="entry name" value="AraC-type_N"/>
</dbReference>